<proteinExistence type="predicted"/>
<gene>
    <name evidence="2" type="ORF">SOCE26_026070</name>
</gene>
<accession>A0A2L0EPF7</accession>
<dbReference type="RefSeq" id="WP_104979151.1">
    <property type="nucleotide sequence ID" value="NZ_CP012673.1"/>
</dbReference>
<organism evidence="2 3">
    <name type="scientific">Sorangium cellulosum</name>
    <name type="common">Polyangium cellulosum</name>
    <dbReference type="NCBI Taxonomy" id="56"/>
    <lineage>
        <taxon>Bacteria</taxon>
        <taxon>Pseudomonadati</taxon>
        <taxon>Myxococcota</taxon>
        <taxon>Polyangia</taxon>
        <taxon>Polyangiales</taxon>
        <taxon>Polyangiaceae</taxon>
        <taxon>Sorangium</taxon>
    </lineage>
</organism>
<sequence>MPKISLRHALALALLSASAALAVGCACGDDEDNPAEACDTIFAAVEKVGDGCGSTVTRAAVCGEVCARGGVGECTDHADIDACVGEIKVMTCSDLSARAYVSFGACERIFRLMASSCEETETDSSGGFDDWDD</sequence>
<protein>
    <recommendedName>
        <fullName evidence="4">Secreted protein</fullName>
    </recommendedName>
</protein>
<evidence type="ECO:0000313" key="2">
    <source>
        <dbReference type="EMBL" id="AUX41197.1"/>
    </source>
</evidence>
<dbReference type="EMBL" id="CP012673">
    <property type="protein sequence ID" value="AUX41197.1"/>
    <property type="molecule type" value="Genomic_DNA"/>
</dbReference>
<keyword evidence="1" id="KW-0732">Signal</keyword>
<dbReference type="AlphaFoldDB" id="A0A2L0EPF7"/>
<reference evidence="2 3" key="1">
    <citation type="submission" date="2015-09" db="EMBL/GenBank/DDBJ databases">
        <title>Sorangium comparison.</title>
        <authorList>
            <person name="Zaburannyi N."/>
            <person name="Bunk B."/>
            <person name="Overmann J."/>
            <person name="Mueller R."/>
        </authorList>
    </citation>
    <scope>NUCLEOTIDE SEQUENCE [LARGE SCALE GENOMIC DNA]</scope>
    <source>
        <strain evidence="2 3">So ce26</strain>
    </source>
</reference>
<evidence type="ECO:0000256" key="1">
    <source>
        <dbReference type="SAM" id="SignalP"/>
    </source>
</evidence>
<feature type="chain" id="PRO_5014681946" description="Secreted protein" evidence="1">
    <location>
        <begin position="23"/>
        <end position="133"/>
    </location>
</feature>
<name>A0A2L0EPF7_SORCE</name>
<evidence type="ECO:0000313" key="3">
    <source>
        <dbReference type="Proteomes" id="UP000238348"/>
    </source>
</evidence>
<dbReference type="PROSITE" id="PS51257">
    <property type="entry name" value="PROKAR_LIPOPROTEIN"/>
    <property type="match status" value="1"/>
</dbReference>
<feature type="signal peptide" evidence="1">
    <location>
        <begin position="1"/>
        <end position="22"/>
    </location>
</feature>
<dbReference type="Proteomes" id="UP000238348">
    <property type="component" value="Chromosome"/>
</dbReference>
<evidence type="ECO:0008006" key="4">
    <source>
        <dbReference type="Google" id="ProtNLM"/>
    </source>
</evidence>